<protein>
    <submittedName>
        <fullName evidence="1">Uncharacterized protein</fullName>
    </submittedName>
</protein>
<dbReference type="Proteomes" id="UP000001901">
    <property type="component" value="Chromosome"/>
</dbReference>
<dbReference type="PaxDb" id="572546-Arcpr_1165"/>
<dbReference type="AlphaFoldDB" id="D2RDM6"/>
<organism evidence="1 2">
    <name type="scientific">Archaeoglobus profundus (strain DSM 5631 / JCM 9629 / NBRC 100127 / Av18)</name>
    <dbReference type="NCBI Taxonomy" id="572546"/>
    <lineage>
        <taxon>Archaea</taxon>
        <taxon>Methanobacteriati</taxon>
        <taxon>Methanobacteriota</taxon>
        <taxon>Archaeoglobi</taxon>
        <taxon>Archaeoglobales</taxon>
        <taxon>Archaeoglobaceae</taxon>
        <taxon>Archaeoglobus</taxon>
    </lineage>
</organism>
<sequence length="107" mass="12446">MVLAKVKTVRVNDFEDGWRETGGIKWKIARSSTNYVLQILVICPLCGRVGNLWRTNKRKGKGFLIVHDRDKHDICHVGWSLEQYDVLKEIYEFKLRHGKALVFATCK</sequence>
<evidence type="ECO:0000313" key="2">
    <source>
        <dbReference type="Proteomes" id="UP000001901"/>
    </source>
</evidence>
<dbReference type="HOGENOM" id="CLU_2203990_0_0_2"/>
<keyword evidence="2" id="KW-1185">Reference proteome</keyword>
<dbReference type="RefSeq" id="WP_012940556.1">
    <property type="nucleotide sequence ID" value="NC_013741.1"/>
</dbReference>
<dbReference type="KEGG" id="apo:Arcpr_1165"/>
<evidence type="ECO:0000313" key="1">
    <source>
        <dbReference type="EMBL" id="ADB58220.1"/>
    </source>
</evidence>
<accession>D2RDM6</accession>
<proteinExistence type="predicted"/>
<gene>
    <name evidence="1" type="ordered locus">Arcpr_1165</name>
</gene>
<dbReference type="GeneID" id="8739847"/>
<dbReference type="EMBL" id="CP001857">
    <property type="protein sequence ID" value="ADB58220.1"/>
    <property type="molecule type" value="Genomic_DNA"/>
</dbReference>
<reference evidence="1 2" key="1">
    <citation type="journal article" date="2010" name="Stand. Genomic Sci.">
        <title>Complete genome sequence of Archaeoglobus profundus type strain (AV18).</title>
        <authorList>
            <person name="von Jan M."/>
            <person name="Lapidus A."/>
            <person name="Del Rio T.G."/>
            <person name="Copeland A."/>
            <person name="Tice H."/>
            <person name="Cheng J.F."/>
            <person name="Lucas S."/>
            <person name="Chen F."/>
            <person name="Nolan M."/>
            <person name="Goodwin L."/>
            <person name="Han C."/>
            <person name="Pitluck S."/>
            <person name="Liolios K."/>
            <person name="Ivanova N."/>
            <person name="Mavromatis K."/>
            <person name="Ovchinnikova G."/>
            <person name="Chertkov O."/>
            <person name="Pati A."/>
            <person name="Chen A."/>
            <person name="Palaniappan K."/>
            <person name="Land M."/>
            <person name="Hauser L."/>
            <person name="Chang Y.J."/>
            <person name="Jeffries C.D."/>
            <person name="Saunders E."/>
            <person name="Brettin T."/>
            <person name="Detter J.C."/>
            <person name="Chain P."/>
            <person name="Eichinger K."/>
            <person name="Huber H."/>
            <person name="Spring S."/>
            <person name="Rohde M."/>
            <person name="Goker M."/>
            <person name="Wirth R."/>
            <person name="Woyke T."/>
            <person name="Bristow J."/>
            <person name="Eisen J.A."/>
            <person name="Markowitz V."/>
            <person name="Hugenholtz P."/>
            <person name="Kyrpides N.C."/>
            <person name="Klenk H.P."/>
        </authorList>
    </citation>
    <scope>NUCLEOTIDE SEQUENCE [LARGE SCALE GENOMIC DNA]</scope>
    <source>
        <strain evidence="2">DSM 5631 / JCM 9629 / NBRC 100127 / Av18</strain>
    </source>
</reference>
<dbReference type="OrthoDB" id="386590at2157"/>
<name>D2RDM6_ARCPA</name>